<accession>A0A4U8Q5E8</accession>
<reference evidence="3 4" key="1">
    <citation type="journal article" date="2019" name="Anaerobe">
        <title>Detection of Robinsoniella peoriensis in multiple bone samples of a trauma patient.</title>
        <authorList>
            <person name="Schrottner P."/>
            <person name="Hartwich K."/>
            <person name="Bunk B."/>
            <person name="Schober I."/>
            <person name="Helbig S."/>
            <person name="Rudolph W.W."/>
            <person name="Gunzer F."/>
        </authorList>
    </citation>
    <scope>NUCLEOTIDE SEQUENCE [LARGE SCALE GENOMIC DNA]</scope>
    <source>
        <strain evidence="3 4">DSM 106044</strain>
    </source>
</reference>
<dbReference type="RefSeq" id="WP_161597357.1">
    <property type="nucleotide sequence ID" value="NZ_QGQD01000060.1"/>
</dbReference>
<evidence type="ECO:0000313" key="3">
    <source>
        <dbReference type="EMBL" id="TLC99956.1"/>
    </source>
</evidence>
<evidence type="ECO:0000256" key="1">
    <source>
        <dbReference type="SAM" id="SignalP"/>
    </source>
</evidence>
<dbReference type="STRING" id="180332.GCA_000797495_03360"/>
<dbReference type="Pfam" id="PF00041">
    <property type="entry name" value="fn3"/>
    <property type="match status" value="2"/>
</dbReference>
<dbReference type="AlphaFoldDB" id="A0A4U8Q5E8"/>
<dbReference type="CDD" id="cd00063">
    <property type="entry name" value="FN3"/>
    <property type="match status" value="2"/>
</dbReference>
<dbReference type="InterPro" id="IPR036116">
    <property type="entry name" value="FN3_sf"/>
</dbReference>
<evidence type="ECO:0000259" key="2">
    <source>
        <dbReference type="PROSITE" id="PS50853"/>
    </source>
</evidence>
<keyword evidence="4" id="KW-1185">Reference proteome</keyword>
<evidence type="ECO:0000313" key="4">
    <source>
        <dbReference type="Proteomes" id="UP000306509"/>
    </source>
</evidence>
<dbReference type="PROSITE" id="PS50853">
    <property type="entry name" value="FN3"/>
    <property type="match status" value="2"/>
</dbReference>
<dbReference type="PANTHER" id="PTHR47135">
    <property type="entry name" value="FIBRONECTIN TYPE III DOMAIN-CONTAINING PROTEIN 7"/>
    <property type="match status" value="1"/>
</dbReference>
<comment type="caution">
    <text evidence="3">The sequence shown here is derived from an EMBL/GenBank/DDBJ whole genome shotgun (WGS) entry which is preliminary data.</text>
</comment>
<name>A0A4U8Q5E8_9FIRM</name>
<feature type="chain" id="PRO_5020585554" evidence="1">
    <location>
        <begin position="38"/>
        <end position="410"/>
    </location>
</feature>
<feature type="domain" description="Fibronectin type-III" evidence="2">
    <location>
        <begin position="41"/>
        <end position="134"/>
    </location>
</feature>
<dbReference type="EMBL" id="QGQD01000060">
    <property type="protein sequence ID" value="TLC99956.1"/>
    <property type="molecule type" value="Genomic_DNA"/>
</dbReference>
<gene>
    <name evidence="3" type="ORF">DSM106044_03045</name>
</gene>
<proteinExistence type="predicted"/>
<dbReference type="InterPro" id="IPR013783">
    <property type="entry name" value="Ig-like_fold"/>
</dbReference>
<feature type="signal peptide" evidence="1">
    <location>
        <begin position="1"/>
        <end position="37"/>
    </location>
</feature>
<dbReference type="Proteomes" id="UP000306509">
    <property type="component" value="Unassembled WGS sequence"/>
</dbReference>
<keyword evidence="1" id="KW-0732">Signal</keyword>
<dbReference type="InterPro" id="IPR003961">
    <property type="entry name" value="FN3_dom"/>
</dbReference>
<dbReference type="PANTHER" id="PTHR47135:SF1">
    <property type="entry name" value="FIBRONECTIN TYPE III DOMAIN-CONTAINING PROTEIN 7"/>
    <property type="match status" value="1"/>
</dbReference>
<sequence length="410" mass="46136" precursor="true">MYDYDKMNLHTKRYKRAGAIMVLGFLLALFFSMSALAAPGAPSGLRQTYASEGSAKVVWNQVMGSSIRYEVEYSQDNRNWYSVGYTMTSLDCSKSGLTAGMTYYFRVRAYENQYPNKIYGPWSAGIAVATTPVQIPYQKVIQTNAGTSSVTLQWDKSAGATGYNVYQIESNQEIYIGKTAANTYTINNLKAGGTYKYKVYPERSAGGYTAVASYGTTVYDVKTVPSSVKNIFTDYGYANIKKASIQWERAENANGYEIALYSAKNKKIGSTKVINYNTNSYTFSNIKKDFYKVKVRAYIQLKTGKKYSSWSTSYIAIQPKVEGKKSGTGIKVSWDKINGATNYTVYISSKRNSGYKKATTTKSTKTIIKKYGSSRLKKGRTYYIYVIANKKVGRKTYRSSDNYTYQVRYR</sequence>
<protein>
    <submittedName>
        <fullName evidence="3">Fibronectin type III domain protein</fullName>
    </submittedName>
</protein>
<dbReference type="SMART" id="SM00060">
    <property type="entry name" value="FN3"/>
    <property type="match status" value="4"/>
</dbReference>
<dbReference type="SUPFAM" id="SSF49265">
    <property type="entry name" value="Fibronectin type III"/>
    <property type="match status" value="3"/>
</dbReference>
<organism evidence="3 4">
    <name type="scientific">Robinsoniella peoriensis</name>
    <dbReference type="NCBI Taxonomy" id="180332"/>
    <lineage>
        <taxon>Bacteria</taxon>
        <taxon>Bacillati</taxon>
        <taxon>Bacillota</taxon>
        <taxon>Clostridia</taxon>
        <taxon>Lachnospirales</taxon>
        <taxon>Lachnospiraceae</taxon>
        <taxon>Robinsoniella</taxon>
    </lineage>
</organism>
<feature type="domain" description="Fibronectin type-III" evidence="2">
    <location>
        <begin position="136"/>
        <end position="226"/>
    </location>
</feature>
<dbReference type="Gene3D" id="2.60.40.10">
    <property type="entry name" value="Immunoglobulins"/>
    <property type="match status" value="3"/>
</dbReference>